<evidence type="ECO:0000259" key="13">
    <source>
        <dbReference type="Pfam" id="PF01872"/>
    </source>
</evidence>
<dbReference type="STRING" id="155417.A0A4Q4TCR7"/>
<dbReference type="SUPFAM" id="SSF53597">
    <property type="entry name" value="Dihydrofolate reductase-like"/>
    <property type="match status" value="1"/>
</dbReference>
<evidence type="ECO:0000256" key="4">
    <source>
        <dbReference type="ARBA" id="ARBA00012851"/>
    </source>
</evidence>
<organism evidence="14 15">
    <name type="scientific">Monosporascus ibericus</name>
    <dbReference type="NCBI Taxonomy" id="155417"/>
    <lineage>
        <taxon>Eukaryota</taxon>
        <taxon>Fungi</taxon>
        <taxon>Dikarya</taxon>
        <taxon>Ascomycota</taxon>
        <taxon>Pezizomycotina</taxon>
        <taxon>Sordariomycetes</taxon>
        <taxon>Xylariomycetidae</taxon>
        <taxon>Xylariales</taxon>
        <taxon>Xylariales incertae sedis</taxon>
        <taxon>Monosporascus</taxon>
    </lineage>
</organism>
<keyword evidence="15" id="KW-1185">Reference proteome</keyword>
<keyword evidence="7" id="KW-0521">NADP</keyword>
<evidence type="ECO:0000256" key="1">
    <source>
        <dbReference type="ARBA" id="ARBA00003555"/>
    </source>
</evidence>
<dbReference type="GO" id="GO:0009231">
    <property type="term" value="P:riboflavin biosynthetic process"/>
    <property type="evidence" value="ECO:0007669"/>
    <property type="project" value="UniProtKB-KW"/>
</dbReference>
<comment type="pathway">
    <text evidence="2">Cofactor biosynthesis; riboflavin biosynthesis.</text>
</comment>
<dbReference type="PANTHER" id="PTHR38011">
    <property type="entry name" value="DIHYDROFOLATE REDUCTASE FAMILY PROTEIN (AFU_ORTHOLOGUE AFUA_8G06820)"/>
    <property type="match status" value="1"/>
</dbReference>
<evidence type="ECO:0000256" key="9">
    <source>
        <dbReference type="ARBA" id="ARBA00030073"/>
    </source>
</evidence>
<dbReference type="Pfam" id="PF01872">
    <property type="entry name" value="RibD_C"/>
    <property type="match status" value="1"/>
</dbReference>
<evidence type="ECO:0000256" key="5">
    <source>
        <dbReference type="ARBA" id="ARBA00015035"/>
    </source>
</evidence>
<evidence type="ECO:0000256" key="10">
    <source>
        <dbReference type="ARBA" id="ARBA00031630"/>
    </source>
</evidence>
<evidence type="ECO:0000256" key="11">
    <source>
        <dbReference type="ARBA" id="ARBA00047550"/>
    </source>
</evidence>
<comment type="catalytic activity">
    <reaction evidence="11">
        <text>2,5-diamino-6-(1-D-ribitylamino)pyrimidin-4(3H)-one 5'-phosphate + NAD(+) = 2,5-diamino-6-(1-D-ribosylamino)pyrimidin-4(3H)-one 5'-phosphate + NADH + H(+)</text>
        <dbReference type="Rhea" id="RHEA:27274"/>
        <dbReference type="ChEBI" id="CHEBI:15378"/>
        <dbReference type="ChEBI" id="CHEBI:57540"/>
        <dbReference type="ChEBI" id="CHEBI:57945"/>
        <dbReference type="ChEBI" id="CHEBI:58890"/>
        <dbReference type="ChEBI" id="CHEBI:59545"/>
        <dbReference type="EC" id="1.1.1.302"/>
    </reaction>
</comment>
<feature type="domain" description="Bacterial bifunctional deaminase-reductase C-terminal" evidence="13">
    <location>
        <begin position="36"/>
        <end position="294"/>
    </location>
</feature>
<comment type="catalytic activity">
    <reaction evidence="12">
        <text>2,5-diamino-6-(1-D-ribitylamino)pyrimidin-4(3H)-one 5'-phosphate + NADP(+) = 2,5-diamino-6-(1-D-ribosylamino)pyrimidin-4(3H)-one 5'-phosphate + NADPH + H(+)</text>
        <dbReference type="Rhea" id="RHEA:27278"/>
        <dbReference type="ChEBI" id="CHEBI:15378"/>
        <dbReference type="ChEBI" id="CHEBI:57783"/>
        <dbReference type="ChEBI" id="CHEBI:58349"/>
        <dbReference type="ChEBI" id="CHEBI:58890"/>
        <dbReference type="ChEBI" id="CHEBI:59545"/>
        <dbReference type="EC" id="1.1.1.302"/>
    </reaction>
</comment>
<dbReference type="PANTHER" id="PTHR38011:SF7">
    <property type="entry name" value="2,5-DIAMINO-6-RIBOSYLAMINO-4(3H)-PYRIMIDINONE 5'-PHOSPHATE REDUCTASE"/>
    <property type="match status" value="1"/>
</dbReference>
<accession>A0A4Q4TCR7</accession>
<reference evidence="14 15" key="1">
    <citation type="submission" date="2018-06" db="EMBL/GenBank/DDBJ databases">
        <title>Complete Genomes of Monosporascus.</title>
        <authorList>
            <person name="Robinson A.J."/>
            <person name="Natvig D.O."/>
        </authorList>
    </citation>
    <scope>NUCLEOTIDE SEQUENCE [LARGE SCALE GENOMIC DNA]</scope>
    <source>
        <strain evidence="14 15">CBS 110550</strain>
    </source>
</reference>
<evidence type="ECO:0000256" key="2">
    <source>
        <dbReference type="ARBA" id="ARBA00005104"/>
    </source>
</evidence>
<evidence type="ECO:0000313" key="14">
    <source>
        <dbReference type="EMBL" id="RYP02963.1"/>
    </source>
</evidence>
<proteinExistence type="inferred from homology"/>
<comment type="similarity">
    <text evidence="3">Belongs to the HTP reductase family.</text>
</comment>
<keyword evidence="8" id="KW-0560">Oxidoreductase</keyword>
<dbReference type="InterPro" id="IPR002734">
    <property type="entry name" value="RibDG_C"/>
</dbReference>
<gene>
    <name evidence="14" type="ORF">DL764_005489</name>
</gene>
<dbReference type="EMBL" id="QJNU01000292">
    <property type="protein sequence ID" value="RYP02963.1"/>
    <property type="molecule type" value="Genomic_DNA"/>
</dbReference>
<dbReference type="InterPro" id="IPR050765">
    <property type="entry name" value="Riboflavin_Biosynth_HTPR"/>
</dbReference>
<name>A0A4Q4TCR7_9PEZI</name>
<dbReference type="EC" id="1.1.1.302" evidence="4"/>
<dbReference type="AlphaFoldDB" id="A0A4Q4TCR7"/>
<dbReference type="GO" id="GO:0008703">
    <property type="term" value="F:5-amino-6-(5-phosphoribosylamino)uracil reductase activity"/>
    <property type="evidence" value="ECO:0007669"/>
    <property type="project" value="InterPro"/>
</dbReference>
<evidence type="ECO:0000313" key="15">
    <source>
        <dbReference type="Proteomes" id="UP000293360"/>
    </source>
</evidence>
<evidence type="ECO:0000256" key="3">
    <source>
        <dbReference type="ARBA" id="ARBA00009723"/>
    </source>
</evidence>
<dbReference type="OrthoDB" id="5432at2759"/>
<keyword evidence="6" id="KW-0686">Riboflavin biosynthesis</keyword>
<comment type="function">
    <text evidence="1">Catalyzes an early step in riboflavin biosynthesis, the NADPH-dependent reduction of the ribose side chain of 2,5-diamino-6-ribosylamino-4(3H)-pyrimidinone 5'-phosphate, yielding 2,5-diamino-6-ribitylamino-4(3H)-pyrimidinone 5'-phosphate.</text>
</comment>
<protein>
    <recommendedName>
        <fullName evidence="5">2,5-diamino-6-ribosylamino-4(3H)-pyrimidinone 5'-phosphate reductase</fullName>
        <ecNumber evidence="4">1.1.1.302</ecNumber>
    </recommendedName>
    <alternativeName>
        <fullName evidence="10">2,5-diamino-6-(5-phospho-D-ribosylamino)pyrimidin-4(3H)-one reductase</fullName>
    </alternativeName>
    <alternativeName>
        <fullName evidence="9">2,5-diamino-6-ribitylamino-4(3H)-pyrimidinone 5'-phosphate synthase</fullName>
    </alternativeName>
</protein>
<evidence type="ECO:0000256" key="8">
    <source>
        <dbReference type="ARBA" id="ARBA00023002"/>
    </source>
</evidence>
<evidence type="ECO:0000256" key="6">
    <source>
        <dbReference type="ARBA" id="ARBA00022619"/>
    </source>
</evidence>
<dbReference type="Gene3D" id="3.40.430.10">
    <property type="entry name" value="Dihydrofolate Reductase, subunit A"/>
    <property type="match status" value="1"/>
</dbReference>
<evidence type="ECO:0000256" key="12">
    <source>
        <dbReference type="ARBA" id="ARBA00049020"/>
    </source>
</evidence>
<comment type="caution">
    <text evidence="14">The sequence shown here is derived from an EMBL/GenBank/DDBJ whole genome shotgun (WGS) entry which is preliminary data.</text>
</comment>
<evidence type="ECO:0000256" key="7">
    <source>
        <dbReference type="ARBA" id="ARBA00022857"/>
    </source>
</evidence>
<sequence>MMSTPLVFPKAEAAPLEPYLPPLSASSVDGHVDTLPFVTLTFATSLDSALSLGPGVRTAISGPQSKAMTHYLRSRHDAICVGVGTAIADDPGLSCRLLAAGNAGTVTAAIPGDSRGLNDNSAIPTTACQPRPIVIDPRLRWNFTSQSKVMQLARAGEGLAPYILTAVPEPPVDKRRLLEEHGGKFIILGPAQSRGQSSKGGCQRFDWRAILAAVREEGLRSIMIEGGGAVINSLLSAGNTELIDSVILTIAPTWLGQGGVVVSPPRPPGEGAQSGPAAQLTDTMWLPLGEDVVLCGRIAR</sequence>
<dbReference type="InterPro" id="IPR024072">
    <property type="entry name" value="DHFR-like_dom_sf"/>
</dbReference>
<dbReference type="Proteomes" id="UP000293360">
    <property type="component" value="Unassembled WGS sequence"/>
</dbReference>